<dbReference type="GO" id="GO:0051060">
    <property type="term" value="F:pullulanase activity"/>
    <property type="evidence" value="ECO:0007669"/>
    <property type="project" value="UniProtKB-EC"/>
</dbReference>
<dbReference type="GO" id="GO:0005975">
    <property type="term" value="P:carbohydrate metabolic process"/>
    <property type="evidence" value="ECO:0007669"/>
    <property type="project" value="InterPro"/>
</dbReference>
<sequence length="681" mass="79606">MNLVKKSNEFFANFDAKFAYHKDDLGAIILGNKISIKLWQPLAKEVNLLLYKKTDLINPWFKFPMQKLFEGSNSNVFVWHVEINKNKYQSMYYNFEIVQANNDITRALDPYAKSMAPFNWEGLEHKVGLGAFIDFNSHRVGTKPRDLNTNLNNSVDPNIYEMHVRDFTSLLINKPKYQKVGKFNNLLKHDLFGYLNKLYFTHLQLLPLQAAYTVNDLDKTIYQKATGKGWTTNYNWGYDPHNYFTLNGLYSSNPKDPYKRIKEFRALVDKAHEQNIGVIVDVVYNHMMTNSIFDNILPGYYYRDKARKMPVNYPPLADERFMVKKLMLESLKYYVETFNVDGFRFDLSCFHHKETLDEIAFALRKINPKLILHGEAWPFSDLEFEESYIKGSTNNKIKFGYFNDTLRDAIKGTEHESYNTGLIHKYSKTQFKQYVTSVVAGLKEYDFKDTPHSKTKYDLYNDDVGINLSYLACHDGMTLWDKLNILSPNKSFKQRLEAYRQGLMMSLLTQGRHLTLAGTELLQSKPCDLSGEEGFKCQVSEYDDFNEKPDNQAFMPNSYKTTDYTNGLKWNHLKNPEVKTYVFDFLASLNKFRLETSYLRLDTNPKVFERLKFIYSDIEKGILIYSIANNDNTKELLALHNFADYDFNITKYQGKTLFNSKLEHTPNILNAHSTQIIERNK</sequence>
<dbReference type="AlphaFoldDB" id="A0A449ADS4"/>
<reference evidence="3 4" key="1">
    <citation type="submission" date="2019-01" db="EMBL/GenBank/DDBJ databases">
        <authorList>
            <consortium name="Pathogen Informatics"/>
        </authorList>
    </citation>
    <scope>NUCLEOTIDE SEQUENCE [LARGE SCALE GENOMIC DNA]</scope>
    <source>
        <strain evidence="3 4">NCTC10118</strain>
    </source>
</reference>
<dbReference type="PANTHER" id="PTHR43002">
    <property type="entry name" value="GLYCOGEN DEBRANCHING ENZYME"/>
    <property type="match status" value="1"/>
</dbReference>
<dbReference type="RefSeq" id="WP_129621337.1">
    <property type="nucleotide sequence ID" value="NZ_LR214972.1"/>
</dbReference>
<dbReference type="InterPro" id="IPR014756">
    <property type="entry name" value="Ig_E-set"/>
</dbReference>
<dbReference type="InterPro" id="IPR006047">
    <property type="entry name" value="GH13_cat_dom"/>
</dbReference>
<dbReference type="InterPro" id="IPR004193">
    <property type="entry name" value="Glyco_hydro_13_N"/>
</dbReference>
<dbReference type="EC" id="3.2.1.41" evidence="3"/>
<dbReference type="Gene3D" id="2.60.40.10">
    <property type="entry name" value="Immunoglobulins"/>
    <property type="match status" value="1"/>
</dbReference>
<name>A0A449ADS4_9BACT</name>
<dbReference type="EMBL" id="LR214972">
    <property type="protein sequence ID" value="VEU63133.1"/>
    <property type="molecule type" value="Genomic_DNA"/>
</dbReference>
<gene>
    <name evidence="3" type="primary">pulA</name>
    <name evidence="3" type="ORF">NCTC10118_00309</name>
</gene>
<dbReference type="InterPro" id="IPR017853">
    <property type="entry name" value="GH"/>
</dbReference>
<dbReference type="SUPFAM" id="SSF81296">
    <property type="entry name" value="E set domains"/>
    <property type="match status" value="1"/>
</dbReference>
<dbReference type="CDD" id="cd02860">
    <property type="entry name" value="E_set_Pullulanase"/>
    <property type="match status" value="1"/>
</dbReference>
<dbReference type="OrthoDB" id="9761875at2"/>
<dbReference type="Pfam" id="PF02922">
    <property type="entry name" value="CBM_48"/>
    <property type="match status" value="1"/>
</dbReference>
<dbReference type="CDD" id="cd11341">
    <property type="entry name" value="AmyAc_Pullulanase_LD-like"/>
    <property type="match status" value="1"/>
</dbReference>
<protein>
    <submittedName>
        <fullName evidence="3">Pullulanase</fullName>
        <ecNumber evidence="3">3.2.1.41</ecNumber>
    </submittedName>
</protein>
<comment type="similarity">
    <text evidence="1">Belongs to the glycosyl hydrolase 13 family.</text>
</comment>
<evidence type="ECO:0000256" key="1">
    <source>
        <dbReference type="ARBA" id="ARBA00008061"/>
    </source>
</evidence>
<dbReference type="Proteomes" id="UP000289952">
    <property type="component" value="Chromosome"/>
</dbReference>
<accession>A0A449ADS4</accession>
<organism evidence="3 4">
    <name type="scientific">Mycoplasmopsis bovirhinis</name>
    <dbReference type="NCBI Taxonomy" id="29553"/>
    <lineage>
        <taxon>Bacteria</taxon>
        <taxon>Bacillati</taxon>
        <taxon>Mycoplasmatota</taxon>
        <taxon>Mycoplasmoidales</taxon>
        <taxon>Metamycoplasmataceae</taxon>
        <taxon>Mycoplasmopsis</taxon>
    </lineage>
</organism>
<dbReference type="Gene3D" id="3.20.20.80">
    <property type="entry name" value="Glycosidases"/>
    <property type="match status" value="1"/>
</dbReference>
<keyword evidence="4" id="KW-1185">Reference proteome</keyword>
<dbReference type="InterPro" id="IPR013783">
    <property type="entry name" value="Ig-like_fold"/>
</dbReference>
<evidence type="ECO:0000313" key="3">
    <source>
        <dbReference type="EMBL" id="VEU63133.1"/>
    </source>
</evidence>
<evidence type="ECO:0000259" key="2">
    <source>
        <dbReference type="SMART" id="SM00642"/>
    </source>
</evidence>
<keyword evidence="3" id="KW-0326">Glycosidase</keyword>
<feature type="domain" description="Glycosyl hydrolase family 13 catalytic" evidence="2">
    <location>
        <begin position="161"/>
        <end position="593"/>
    </location>
</feature>
<proteinExistence type="inferred from homology"/>
<keyword evidence="3" id="KW-0378">Hydrolase</keyword>
<dbReference type="SMART" id="SM00642">
    <property type="entry name" value="Aamy"/>
    <property type="match status" value="1"/>
</dbReference>
<evidence type="ECO:0000313" key="4">
    <source>
        <dbReference type="Proteomes" id="UP000289952"/>
    </source>
</evidence>
<dbReference type="SUPFAM" id="SSF51445">
    <property type="entry name" value="(Trans)glycosidases"/>
    <property type="match status" value="1"/>
</dbReference>